<sequence length="65" mass="7814">MSTRDRKQVELQKHWIQHFRRDQVVLIVIPRLDSTDPRGGQWRERWRSSPLQSEDTQQCSHSETG</sequence>
<dbReference type="Proteomes" id="UP000314294">
    <property type="component" value="Unassembled WGS sequence"/>
</dbReference>
<evidence type="ECO:0000256" key="1">
    <source>
        <dbReference type="SAM" id="MobiDB-lite"/>
    </source>
</evidence>
<name>A0A4Z2IH69_9TELE</name>
<dbReference type="AlphaFoldDB" id="A0A4Z2IH69"/>
<feature type="compositionally biased region" description="Polar residues" evidence="1">
    <location>
        <begin position="49"/>
        <end position="65"/>
    </location>
</feature>
<proteinExistence type="predicted"/>
<reference evidence="2 3" key="1">
    <citation type="submission" date="2019-03" db="EMBL/GenBank/DDBJ databases">
        <title>First draft genome of Liparis tanakae, snailfish: a comprehensive survey of snailfish specific genes.</title>
        <authorList>
            <person name="Kim W."/>
            <person name="Song I."/>
            <person name="Jeong J.-H."/>
            <person name="Kim D."/>
            <person name="Kim S."/>
            <person name="Ryu S."/>
            <person name="Song J.Y."/>
            <person name="Lee S.K."/>
        </authorList>
    </citation>
    <scope>NUCLEOTIDE SEQUENCE [LARGE SCALE GENOMIC DNA]</scope>
    <source>
        <tissue evidence="2">Muscle</tissue>
    </source>
</reference>
<protein>
    <submittedName>
        <fullName evidence="2">Uncharacterized protein</fullName>
    </submittedName>
</protein>
<gene>
    <name evidence="2" type="ORF">EYF80_012673</name>
</gene>
<feature type="compositionally biased region" description="Basic and acidic residues" evidence="1">
    <location>
        <begin position="33"/>
        <end position="47"/>
    </location>
</feature>
<feature type="region of interest" description="Disordered" evidence="1">
    <location>
        <begin position="33"/>
        <end position="65"/>
    </location>
</feature>
<comment type="caution">
    <text evidence="2">The sequence shown here is derived from an EMBL/GenBank/DDBJ whole genome shotgun (WGS) entry which is preliminary data.</text>
</comment>
<evidence type="ECO:0000313" key="3">
    <source>
        <dbReference type="Proteomes" id="UP000314294"/>
    </source>
</evidence>
<organism evidence="2 3">
    <name type="scientific">Liparis tanakae</name>
    <name type="common">Tanaka's snailfish</name>
    <dbReference type="NCBI Taxonomy" id="230148"/>
    <lineage>
        <taxon>Eukaryota</taxon>
        <taxon>Metazoa</taxon>
        <taxon>Chordata</taxon>
        <taxon>Craniata</taxon>
        <taxon>Vertebrata</taxon>
        <taxon>Euteleostomi</taxon>
        <taxon>Actinopterygii</taxon>
        <taxon>Neopterygii</taxon>
        <taxon>Teleostei</taxon>
        <taxon>Neoteleostei</taxon>
        <taxon>Acanthomorphata</taxon>
        <taxon>Eupercaria</taxon>
        <taxon>Perciformes</taxon>
        <taxon>Cottioidei</taxon>
        <taxon>Cottales</taxon>
        <taxon>Liparidae</taxon>
        <taxon>Liparis</taxon>
    </lineage>
</organism>
<dbReference type="EMBL" id="SRLO01000087">
    <property type="protein sequence ID" value="TNN77035.1"/>
    <property type="molecule type" value="Genomic_DNA"/>
</dbReference>
<evidence type="ECO:0000313" key="2">
    <source>
        <dbReference type="EMBL" id="TNN77035.1"/>
    </source>
</evidence>
<keyword evidence="3" id="KW-1185">Reference proteome</keyword>
<accession>A0A4Z2IH69</accession>